<dbReference type="AlphaFoldDB" id="A0A2G8T8G8"/>
<keyword evidence="1" id="KW-0732">Signal</keyword>
<proteinExistence type="predicted"/>
<dbReference type="EMBL" id="PDOC01000030">
    <property type="protein sequence ID" value="PIL42279.1"/>
    <property type="molecule type" value="Genomic_DNA"/>
</dbReference>
<evidence type="ECO:0000256" key="1">
    <source>
        <dbReference type="SAM" id="SignalP"/>
    </source>
</evidence>
<evidence type="ECO:0000313" key="3">
    <source>
        <dbReference type="Proteomes" id="UP000230390"/>
    </source>
</evidence>
<organism evidence="2 3">
    <name type="scientific">Massilia eurypsychrophila</name>
    <dbReference type="NCBI Taxonomy" id="1485217"/>
    <lineage>
        <taxon>Bacteria</taxon>
        <taxon>Pseudomonadati</taxon>
        <taxon>Pseudomonadota</taxon>
        <taxon>Betaproteobacteria</taxon>
        <taxon>Burkholderiales</taxon>
        <taxon>Oxalobacteraceae</taxon>
        <taxon>Telluria group</taxon>
        <taxon>Massilia</taxon>
    </lineage>
</organism>
<gene>
    <name evidence="2" type="ORF">CR105_25100</name>
</gene>
<evidence type="ECO:0008006" key="4">
    <source>
        <dbReference type="Google" id="ProtNLM"/>
    </source>
</evidence>
<feature type="chain" id="PRO_5013896773" description="AlgX/AlgJ SGNH hydrolase-like domain-containing protein" evidence="1">
    <location>
        <begin position="21"/>
        <end position="401"/>
    </location>
</feature>
<comment type="caution">
    <text evidence="2">The sequence shown here is derived from an EMBL/GenBank/DDBJ whole genome shotgun (WGS) entry which is preliminary data.</text>
</comment>
<evidence type="ECO:0000313" key="2">
    <source>
        <dbReference type="EMBL" id="PIL42279.1"/>
    </source>
</evidence>
<protein>
    <recommendedName>
        <fullName evidence="4">AlgX/AlgJ SGNH hydrolase-like domain-containing protein</fullName>
    </recommendedName>
</protein>
<keyword evidence="3" id="KW-1185">Reference proteome</keyword>
<feature type="signal peptide" evidence="1">
    <location>
        <begin position="1"/>
        <end position="20"/>
    </location>
</feature>
<reference evidence="2 3" key="1">
    <citation type="submission" date="2017-10" db="EMBL/GenBank/DDBJ databases">
        <title>Massilia psychrophilum sp. nov., a novel purple-pigmented bacterium isolated from Tianshan glacier, Xinjiang Municipality, China.</title>
        <authorList>
            <person name="Wang H."/>
        </authorList>
    </citation>
    <scope>NUCLEOTIDE SEQUENCE [LARGE SCALE GENOMIC DNA]</scope>
    <source>
        <strain evidence="2 3">JCM 30074</strain>
    </source>
</reference>
<dbReference type="Proteomes" id="UP000230390">
    <property type="component" value="Unassembled WGS sequence"/>
</dbReference>
<accession>A0A2G8T8G8</accession>
<name>A0A2G8T8G8_9BURK</name>
<sequence length="401" mass="43077">MYANALKIAVVAILSVPAVASLTLDRKPGEENRALASLPPMPRSLDAGLKAPAAFSAWVNDSFGYRAALVALNNRLRFKLFREFPSDMLIAGHNDRYFLAKHVPTWVPALGIAQVCGNMGKPEADTQEYFNALFADFAAAGLHPRLLIVPSAPVLYPADLPASLAPNCSRSDTPAAVVLASPRLNESARAQIFYPLEEMRRIKDKATLFPKTWFHWTGEGLDEVARLSLEHFWPRNGAPGPALKVGSTVARSDMSHLVPGIELVGNIVEPDLEASGIKACFGALCIPELGDAGQVLGDITRFTNPAAPARRLVILSDSFGSKVSPWYARYYREVAQVSTNNVGALRPDQVAAVRAALLNDPAGTDLLLLFHDGSAVHNGIKLGVQRLHAAPAAIDGRVNGL</sequence>